<dbReference type="GO" id="GO:0034213">
    <property type="term" value="P:quinolinate catabolic process"/>
    <property type="evidence" value="ECO:0007669"/>
    <property type="project" value="TreeGrafter"/>
</dbReference>
<dbReference type="Pfam" id="PF02749">
    <property type="entry name" value="QRPTase_N"/>
    <property type="match status" value="1"/>
</dbReference>
<evidence type="ECO:0000256" key="2">
    <source>
        <dbReference type="ARBA" id="ARBA00004893"/>
    </source>
</evidence>
<accession>A0A6A6TLV2</accession>
<dbReference type="NCBIfam" id="TIGR00078">
    <property type="entry name" value="nadC"/>
    <property type="match status" value="1"/>
</dbReference>
<comment type="catalytic activity">
    <reaction evidence="11 12">
        <text>nicotinate beta-D-ribonucleotide + CO2 + diphosphate = quinolinate + 5-phospho-alpha-D-ribose 1-diphosphate + 2 H(+)</text>
        <dbReference type="Rhea" id="RHEA:12733"/>
        <dbReference type="ChEBI" id="CHEBI:15378"/>
        <dbReference type="ChEBI" id="CHEBI:16526"/>
        <dbReference type="ChEBI" id="CHEBI:29959"/>
        <dbReference type="ChEBI" id="CHEBI:33019"/>
        <dbReference type="ChEBI" id="CHEBI:57502"/>
        <dbReference type="ChEBI" id="CHEBI:58017"/>
        <dbReference type="EC" id="2.4.2.19"/>
    </reaction>
</comment>
<dbReference type="InterPro" id="IPR013785">
    <property type="entry name" value="Aldolase_TIM"/>
</dbReference>
<dbReference type="InterPro" id="IPR027277">
    <property type="entry name" value="NadC/ModD"/>
</dbReference>
<comment type="similarity">
    <text evidence="3 12">Belongs to the NadC/ModD family.</text>
</comment>
<dbReference type="OrthoDB" id="10067394at2759"/>
<dbReference type="SUPFAM" id="SSF54675">
    <property type="entry name" value="Nicotinate/Quinolinate PRTase N-terminal domain-like"/>
    <property type="match status" value="1"/>
</dbReference>
<evidence type="ECO:0000313" key="15">
    <source>
        <dbReference type="EMBL" id="KAF2660732.1"/>
    </source>
</evidence>
<dbReference type="FunFam" id="3.90.1170.20:FF:000003">
    <property type="entry name" value="Nicotinate-nucleotide pyrophosphorylase [carboxylating]"/>
    <property type="match status" value="1"/>
</dbReference>
<comment type="pathway">
    <text evidence="2 12">Cofactor biosynthesis; NAD(+) biosynthesis; nicotinate D-ribonucleotide from quinolinate: step 1/1.</text>
</comment>
<dbReference type="AlphaFoldDB" id="A0A6A6TLV2"/>
<evidence type="ECO:0000256" key="8">
    <source>
        <dbReference type="ARBA" id="ARBA00022676"/>
    </source>
</evidence>
<feature type="domain" description="Quinolinate phosphoribosyl transferase N-terminal" evidence="14">
    <location>
        <begin position="43"/>
        <end position="116"/>
    </location>
</feature>
<dbReference type="PANTHER" id="PTHR32179">
    <property type="entry name" value="NICOTINATE-NUCLEOTIDE PYROPHOSPHORYLASE [CARBOXYLATING]"/>
    <property type="match status" value="1"/>
</dbReference>
<dbReference type="GO" id="GO:0004514">
    <property type="term" value="F:nicotinate-nucleotide diphosphorylase (carboxylating) activity"/>
    <property type="evidence" value="ECO:0007669"/>
    <property type="project" value="UniProtKB-EC"/>
</dbReference>
<feature type="domain" description="Quinolinate phosphoribosyl transferase C-terminal" evidence="13">
    <location>
        <begin position="118"/>
        <end position="295"/>
    </location>
</feature>
<dbReference type="InterPro" id="IPR004393">
    <property type="entry name" value="NadC"/>
</dbReference>
<dbReference type="Pfam" id="PF01729">
    <property type="entry name" value="QRPTase_C"/>
    <property type="match status" value="1"/>
</dbReference>
<dbReference type="Gene3D" id="3.20.20.70">
    <property type="entry name" value="Aldolase class I"/>
    <property type="match status" value="1"/>
</dbReference>
<comment type="subunit">
    <text evidence="4 12">Hexamer formed by 3 homodimers.</text>
</comment>
<dbReference type="Gene3D" id="3.90.1170.20">
    <property type="entry name" value="Quinolinate phosphoribosyl transferase, N-terminal domain"/>
    <property type="match status" value="1"/>
</dbReference>
<dbReference type="SUPFAM" id="SSF51690">
    <property type="entry name" value="Nicotinate/Quinolinate PRTase C-terminal domain-like"/>
    <property type="match status" value="1"/>
</dbReference>
<dbReference type="InterPro" id="IPR037128">
    <property type="entry name" value="Quinolinate_PRibosylTase_N_sf"/>
</dbReference>
<dbReference type="EMBL" id="MU004298">
    <property type="protein sequence ID" value="KAF2660732.1"/>
    <property type="molecule type" value="Genomic_DNA"/>
</dbReference>
<evidence type="ECO:0000259" key="13">
    <source>
        <dbReference type="Pfam" id="PF01729"/>
    </source>
</evidence>
<dbReference type="FunFam" id="3.20.20.70:FF:000090">
    <property type="entry name" value="Nicotinate-nucleotide pyrophosphorylase [carboxylating]"/>
    <property type="match status" value="1"/>
</dbReference>
<evidence type="ECO:0000256" key="4">
    <source>
        <dbReference type="ARBA" id="ARBA00011218"/>
    </source>
</evidence>
<evidence type="ECO:0000256" key="11">
    <source>
        <dbReference type="ARBA" id="ARBA00047445"/>
    </source>
</evidence>
<dbReference type="InterPro" id="IPR036068">
    <property type="entry name" value="Nicotinate_pribotase-like_C"/>
</dbReference>
<dbReference type="GO" id="GO:0009435">
    <property type="term" value="P:NAD+ biosynthetic process"/>
    <property type="evidence" value="ECO:0007669"/>
    <property type="project" value="UniProtKB-UniPathway"/>
</dbReference>
<organism evidence="15 16">
    <name type="scientific">Lophiostoma macrostomum CBS 122681</name>
    <dbReference type="NCBI Taxonomy" id="1314788"/>
    <lineage>
        <taxon>Eukaryota</taxon>
        <taxon>Fungi</taxon>
        <taxon>Dikarya</taxon>
        <taxon>Ascomycota</taxon>
        <taxon>Pezizomycotina</taxon>
        <taxon>Dothideomycetes</taxon>
        <taxon>Pleosporomycetidae</taxon>
        <taxon>Pleosporales</taxon>
        <taxon>Lophiostomataceae</taxon>
        <taxon>Lophiostoma</taxon>
    </lineage>
</organism>
<protein>
    <recommendedName>
        <fullName evidence="6 12">Nicotinate-nucleotide pyrophosphorylase [carboxylating]</fullName>
        <ecNumber evidence="5 12">2.4.2.19</ecNumber>
    </recommendedName>
    <alternativeName>
        <fullName evidence="10 12">Quinolinate phosphoribosyltransferase [decarboxylating]</fullName>
    </alternativeName>
</protein>
<evidence type="ECO:0000259" key="14">
    <source>
        <dbReference type="Pfam" id="PF02749"/>
    </source>
</evidence>
<evidence type="ECO:0000256" key="10">
    <source>
        <dbReference type="ARBA" id="ARBA00033102"/>
    </source>
</evidence>
<keyword evidence="8 12" id="KW-0328">Glycosyltransferase</keyword>
<dbReference type="EC" id="2.4.2.19" evidence="5 12"/>
<sequence>MVEGAPAHGKVAHLLPQTYKRHVAEWLEEDTPSFDYGGFVVGEEISEAKLLGKSEGIVAGVPLFDEVFRQLDCTVEWHIPEGAPITPITHCATVRGPVRALLLGERVALNTLARCSGIATQSARLLALLRRAGFPHTLAGTRKTTPGFRLVEKYGMLIGGVDPHRHDLSAMTMLKDNHIVAAGSISAAVRAAKAAGGFAIKVEVECQSFEEADEAIGAGADIVMLDNFSAEGVRGAAARLKDKWGRGTGERKQFLVEVSGGLTEENVEPYVCADVDIVSTSSIHQGVKHVDFSLKIVPKGKETKKDSGESVEV</sequence>
<keyword evidence="9 12" id="KW-0808">Transferase</keyword>
<evidence type="ECO:0000256" key="6">
    <source>
        <dbReference type="ARBA" id="ARBA00020990"/>
    </source>
</evidence>
<dbReference type="Proteomes" id="UP000799324">
    <property type="component" value="Unassembled WGS sequence"/>
</dbReference>
<name>A0A6A6TLV2_9PLEO</name>
<evidence type="ECO:0000256" key="7">
    <source>
        <dbReference type="ARBA" id="ARBA00022642"/>
    </source>
</evidence>
<dbReference type="UniPathway" id="UPA00253">
    <property type="reaction ID" value="UER00331"/>
</dbReference>
<comment type="function">
    <text evidence="1 12">Involved in the catabolism of quinolinic acid (QA).</text>
</comment>
<evidence type="ECO:0000313" key="16">
    <source>
        <dbReference type="Proteomes" id="UP000799324"/>
    </source>
</evidence>
<dbReference type="GO" id="GO:0005737">
    <property type="term" value="C:cytoplasm"/>
    <property type="evidence" value="ECO:0007669"/>
    <property type="project" value="TreeGrafter"/>
</dbReference>
<evidence type="ECO:0000256" key="1">
    <source>
        <dbReference type="ARBA" id="ARBA00003237"/>
    </source>
</evidence>
<dbReference type="InterPro" id="IPR002638">
    <property type="entry name" value="Quinolinate_PRibosylTrfase_C"/>
</dbReference>
<reference evidence="15" key="1">
    <citation type="journal article" date="2020" name="Stud. Mycol.">
        <title>101 Dothideomycetes genomes: a test case for predicting lifestyles and emergence of pathogens.</title>
        <authorList>
            <person name="Haridas S."/>
            <person name="Albert R."/>
            <person name="Binder M."/>
            <person name="Bloem J."/>
            <person name="Labutti K."/>
            <person name="Salamov A."/>
            <person name="Andreopoulos B."/>
            <person name="Baker S."/>
            <person name="Barry K."/>
            <person name="Bills G."/>
            <person name="Bluhm B."/>
            <person name="Cannon C."/>
            <person name="Castanera R."/>
            <person name="Culley D."/>
            <person name="Daum C."/>
            <person name="Ezra D."/>
            <person name="Gonzalez J."/>
            <person name="Henrissat B."/>
            <person name="Kuo A."/>
            <person name="Liang C."/>
            <person name="Lipzen A."/>
            <person name="Lutzoni F."/>
            <person name="Magnuson J."/>
            <person name="Mondo S."/>
            <person name="Nolan M."/>
            <person name="Ohm R."/>
            <person name="Pangilinan J."/>
            <person name="Park H.-J."/>
            <person name="Ramirez L."/>
            <person name="Alfaro M."/>
            <person name="Sun H."/>
            <person name="Tritt A."/>
            <person name="Yoshinaga Y."/>
            <person name="Zwiers L.-H."/>
            <person name="Turgeon B."/>
            <person name="Goodwin S."/>
            <person name="Spatafora J."/>
            <person name="Crous P."/>
            <person name="Grigoriev I."/>
        </authorList>
    </citation>
    <scope>NUCLEOTIDE SEQUENCE</scope>
    <source>
        <strain evidence="15">CBS 122681</strain>
    </source>
</reference>
<keyword evidence="16" id="KW-1185">Reference proteome</keyword>
<evidence type="ECO:0000256" key="5">
    <source>
        <dbReference type="ARBA" id="ARBA00011944"/>
    </source>
</evidence>
<keyword evidence="7 12" id="KW-0662">Pyridine nucleotide biosynthesis</keyword>
<dbReference type="PANTHER" id="PTHR32179:SF3">
    <property type="entry name" value="NICOTINATE-NUCLEOTIDE PYROPHOSPHORYLASE [CARBOXYLATING]"/>
    <property type="match status" value="1"/>
</dbReference>
<dbReference type="InterPro" id="IPR022412">
    <property type="entry name" value="Quinolinate_PRibosylTrfase_N"/>
</dbReference>
<gene>
    <name evidence="15" type="ORF">K491DRAFT_674653</name>
</gene>
<evidence type="ECO:0000256" key="12">
    <source>
        <dbReference type="PIRNR" id="PIRNR006250"/>
    </source>
</evidence>
<proteinExistence type="inferred from homology"/>
<dbReference type="PIRSF" id="PIRSF006250">
    <property type="entry name" value="NadC_ModD"/>
    <property type="match status" value="1"/>
</dbReference>
<evidence type="ECO:0000256" key="3">
    <source>
        <dbReference type="ARBA" id="ARBA00009400"/>
    </source>
</evidence>
<evidence type="ECO:0000256" key="9">
    <source>
        <dbReference type="ARBA" id="ARBA00022679"/>
    </source>
</evidence>
<dbReference type="CDD" id="cd01572">
    <property type="entry name" value="QPRTase"/>
    <property type="match status" value="1"/>
</dbReference>